<comment type="subcellular location">
    <subcellularLocation>
        <location evidence="1">Membrane</location>
    </subcellularLocation>
</comment>
<reference evidence="7" key="1">
    <citation type="submission" date="2021-02" db="EMBL/GenBank/DDBJ databases">
        <authorList>
            <person name="Nowell W R."/>
        </authorList>
    </citation>
    <scope>NUCLEOTIDE SEQUENCE</scope>
</reference>
<evidence type="ECO:0000256" key="2">
    <source>
        <dbReference type="ARBA" id="ARBA00006843"/>
    </source>
</evidence>
<evidence type="ECO:0000256" key="4">
    <source>
        <dbReference type="ARBA" id="ARBA00022989"/>
    </source>
</evidence>
<evidence type="ECO:0000313" key="9">
    <source>
        <dbReference type="Proteomes" id="UP000663828"/>
    </source>
</evidence>
<dbReference type="PANTHER" id="PTHR14948:SF44">
    <property type="entry name" value="PROLINE-RICH TRANSMEMBRANE PROTEIN 1-LIKE"/>
    <property type="match status" value="1"/>
</dbReference>
<dbReference type="Proteomes" id="UP000663852">
    <property type="component" value="Unassembled WGS sequence"/>
</dbReference>
<sequence>MDETNNIVTKQEEDAANAVTVTPVQVAPVFPSSFVNPMVLGVQNTSSPPPYTDIKTNVSSPPPLLFPQGVRTQQPMPIGIANHSAEMASVNDYLAWSIFNCLCCLWPLGVVTIILSCVISEKKKTGDYQTVKRMSTATAILNAISTLAGIGLNIFVIIYYTKMR</sequence>
<evidence type="ECO:0000256" key="5">
    <source>
        <dbReference type="ARBA" id="ARBA00023136"/>
    </source>
</evidence>
<keyword evidence="9" id="KW-1185">Reference proteome</keyword>
<dbReference type="InterPro" id="IPR007593">
    <property type="entry name" value="CD225/Dispanin_fam"/>
</dbReference>
<organism evidence="7 9">
    <name type="scientific">Adineta ricciae</name>
    <name type="common">Rotifer</name>
    <dbReference type="NCBI Taxonomy" id="249248"/>
    <lineage>
        <taxon>Eukaryota</taxon>
        <taxon>Metazoa</taxon>
        <taxon>Spiralia</taxon>
        <taxon>Gnathifera</taxon>
        <taxon>Rotifera</taxon>
        <taxon>Eurotatoria</taxon>
        <taxon>Bdelloidea</taxon>
        <taxon>Adinetida</taxon>
        <taxon>Adinetidae</taxon>
        <taxon>Adineta</taxon>
    </lineage>
</organism>
<accession>A0A815JDB9</accession>
<protein>
    <submittedName>
        <fullName evidence="7">Uncharacterized protein</fullName>
    </submittedName>
</protein>
<dbReference type="OrthoDB" id="6083617at2759"/>
<proteinExistence type="inferred from homology"/>
<dbReference type="EMBL" id="CAJNOJ010000303">
    <property type="protein sequence ID" value="CAF1383961.1"/>
    <property type="molecule type" value="Genomic_DNA"/>
</dbReference>
<evidence type="ECO:0000256" key="1">
    <source>
        <dbReference type="ARBA" id="ARBA00004370"/>
    </source>
</evidence>
<keyword evidence="5 6" id="KW-0472">Membrane</keyword>
<keyword evidence="4 6" id="KW-1133">Transmembrane helix</keyword>
<evidence type="ECO:0000256" key="3">
    <source>
        <dbReference type="ARBA" id="ARBA00022692"/>
    </source>
</evidence>
<dbReference type="GO" id="GO:0016020">
    <property type="term" value="C:membrane"/>
    <property type="evidence" value="ECO:0007669"/>
    <property type="project" value="UniProtKB-SubCell"/>
</dbReference>
<dbReference type="Pfam" id="PF04505">
    <property type="entry name" value="CD225"/>
    <property type="match status" value="1"/>
</dbReference>
<dbReference type="PANTHER" id="PTHR14948">
    <property type="entry name" value="NG5"/>
    <property type="match status" value="1"/>
</dbReference>
<feature type="transmembrane region" description="Helical" evidence="6">
    <location>
        <begin position="139"/>
        <end position="160"/>
    </location>
</feature>
<evidence type="ECO:0000313" key="7">
    <source>
        <dbReference type="EMBL" id="CAF1376413.1"/>
    </source>
</evidence>
<keyword evidence="3 6" id="KW-0812">Transmembrane</keyword>
<evidence type="ECO:0000313" key="8">
    <source>
        <dbReference type="EMBL" id="CAF1383961.1"/>
    </source>
</evidence>
<dbReference type="AlphaFoldDB" id="A0A815JDB9"/>
<dbReference type="Proteomes" id="UP000663828">
    <property type="component" value="Unassembled WGS sequence"/>
</dbReference>
<comment type="caution">
    <text evidence="7">The sequence shown here is derived from an EMBL/GenBank/DDBJ whole genome shotgun (WGS) entry which is preliminary data.</text>
</comment>
<dbReference type="EMBL" id="CAJNOR010003090">
    <property type="protein sequence ID" value="CAF1376413.1"/>
    <property type="molecule type" value="Genomic_DNA"/>
</dbReference>
<evidence type="ECO:0000256" key="6">
    <source>
        <dbReference type="SAM" id="Phobius"/>
    </source>
</evidence>
<gene>
    <name evidence="8" type="ORF">EDS130_LOCUS35090</name>
    <name evidence="7" type="ORF">XAT740_LOCUS32828</name>
</gene>
<dbReference type="InterPro" id="IPR051423">
    <property type="entry name" value="CD225/Dispanin"/>
</dbReference>
<feature type="transmembrane region" description="Helical" evidence="6">
    <location>
        <begin position="93"/>
        <end position="118"/>
    </location>
</feature>
<comment type="similarity">
    <text evidence="2">Belongs to the CD225/Dispanin family.</text>
</comment>
<name>A0A815JDB9_ADIRI</name>